<dbReference type="RefSeq" id="XP_023392760.1">
    <property type="nucleotide sequence ID" value="XM_023536992.1"/>
</dbReference>
<dbReference type="OrthoDB" id="8730115at2759"/>
<dbReference type="GeneID" id="105299191"/>
<name>A0A6P6D0T9_PTEVA</name>
<feature type="compositionally biased region" description="Basic and acidic residues" evidence="4">
    <location>
        <begin position="72"/>
        <end position="88"/>
    </location>
</feature>
<dbReference type="InterPro" id="IPR031530">
    <property type="entry name" value="UPF0688"/>
</dbReference>
<keyword evidence="5" id="KW-1185">Reference proteome</keyword>
<gene>
    <name evidence="6" type="primary">CUNH1orf174</name>
</gene>
<accession>A0A6P6D0T9</accession>
<organism evidence="5 6">
    <name type="scientific">Pteropus vampyrus</name>
    <name type="common">Large flying fox</name>
    <dbReference type="NCBI Taxonomy" id="132908"/>
    <lineage>
        <taxon>Eukaryota</taxon>
        <taxon>Metazoa</taxon>
        <taxon>Chordata</taxon>
        <taxon>Craniata</taxon>
        <taxon>Vertebrata</taxon>
        <taxon>Euteleostomi</taxon>
        <taxon>Mammalia</taxon>
        <taxon>Eutheria</taxon>
        <taxon>Laurasiatheria</taxon>
        <taxon>Chiroptera</taxon>
        <taxon>Yinpterochiroptera</taxon>
        <taxon>Pteropodoidea</taxon>
        <taxon>Pteropodidae</taxon>
        <taxon>Pteropodinae</taxon>
        <taxon>Pteropus</taxon>
    </lineage>
</organism>
<dbReference type="Pfam" id="PF15772">
    <property type="entry name" value="UPF0688"/>
    <property type="match status" value="2"/>
</dbReference>
<dbReference type="Proteomes" id="UP000515202">
    <property type="component" value="Unplaced"/>
</dbReference>
<protein>
    <submittedName>
        <fullName evidence="6">UPF0688 protein C1orf174 homolog isoform X1</fullName>
    </submittedName>
</protein>
<reference evidence="6" key="1">
    <citation type="submission" date="2025-08" db="UniProtKB">
        <authorList>
            <consortium name="RefSeq"/>
        </authorList>
    </citation>
    <scope>IDENTIFICATION</scope>
    <source>
        <tissue evidence="6">Kidney</tissue>
    </source>
</reference>
<dbReference type="GO" id="GO:0005634">
    <property type="term" value="C:nucleus"/>
    <property type="evidence" value="ECO:0007669"/>
    <property type="project" value="UniProtKB-SubCell"/>
</dbReference>
<evidence type="ECO:0000256" key="2">
    <source>
        <dbReference type="ARBA" id="ARBA00006634"/>
    </source>
</evidence>
<comment type="similarity">
    <text evidence="2">Belongs to the UPF0688 family.</text>
</comment>
<keyword evidence="3" id="KW-0539">Nucleus</keyword>
<dbReference type="CTD" id="103181369"/>
<evidence type="ECO:0000256" key="1">
    <source>
        <dbReference type="ARBA" id="ARBA00004123"/>
    </source>
</evidence>
<evidence type="ECO:0000256" key="3">
    <source>
        <dbReference type="ARBA" id="ARBA00023242"/>
    </source>
</evidence>
<feature type="region of interest" description="Disordered" evidence="4">
    <location>
        <begin position="63"/>
        <end position="183"/>
    </location>
</feature>
<evidence type="ECO:0000313" key="5">
    <source>
        <dbReference type="Proteomes" id="UP000515202"/>
    </source>
</evidence>
<evidence type="ECO:0000256" key="4">
    <source>
        <dbReference type="SAM" id="MobiDB-lite"/>
    </source>
</evidence>
<dbReference type="AlphaFoldDB" id="A0A6P6D0T9"/>
<dbReference type="PANTHER" id="PTHR28491:SF1">
    <property type="entry name" value="UPF0688 PROTEIN C1ORF174"/>
    <property type="match status" value="1"/>
</dbReference>
<dbReference type="PANTHER" id="PTHR28491">
    <property type="entry name" value="UPF0688 PROTEIN C1ORF174"/>
    <property type="match status" value="1"/>
</dbReference>
<evidence type="ECO:0000313" key="6">
    <source>
        <dbReference type="RefSeq" id="XP_023392760.1"/>
    </source>
</evidence>
<proteinExistence type="inferred from homology"/>
<sequence length="255" mass="27463">MRSRKLTGGVRASARLRAQPCSASSASARDVGVAAAARTACQLESPWDWIHTRSWHFSRCSCENAKTSSSHKGPDRRTSKKFKYDKGQLVKSELQKLVPKSDRVASPAVPPETPCKDEPLALAEDGPPRPGKEAGVPAAQDLAGPALSHPRAVSDGRSAETEEDLAPPKPSALPGTEAEGGMAVRGGCTHALLMDSSVFLDDDSNQPMPVSRFFGNVELMQDLPPASSSCPSVSRREFRKMHFRAKEEEEEDAET</sequence>
<comment type="subcellular location">
    <subcellularLocation>
        <location evidence="1">Nucleus</location>
    </subcellularLocation>
</comment>